<feature type="region of interest" description="Disordered" evidence="1">
    <location>
        <begin position="61"/>
        <end position="83"/>
    </location>
</feature>
<organism evidence="2">
    <name type="scientific">Tanacetum cinerariifolium</name>
    <name type="common">Dalmatian daisy</name>
    <name type="synonym">Chrysanthemum cinerariifolium</name>
    <dbReference type="NCBI Taxonomy" id="118510"/>
    <lineage>
        <taxon>Eukaryota</taxon>
        <taxon>Viridiplantae</taxon>
        <taxon>Streptophyta</taxon>
        <taxon>Embryophyta</taxon>
        <taxon>Tracheophyta</taxon>
        <taxon>Spermatophyta</taxon>
        <taxon>Magnoliopsida</taxon>
        <taxon>eudicotyledons</taxon>
        <taxon>Gunneridae</taxon>
        <taxon>Pentapetalae</taxon>
        <taxon>asterids</taxon>
        <taxon>campanulids</taxon>
        <taxon>Asterales</taxon>
        <taxon>Asteraceae</taxon>
        <taxon>Asteroideae</taxon>
        <taxon>Anthemideae</taxon>
        <taxon>Anthemidinae</taxon>
        <taxon>Tanacetum</taxon>
    </lineage>
</organism>
<feature type="non-terminal residue" evidence="2">
    <location>
        <position position="1"/>
    </location>
</feature>
<sequence length="83" mass="8817">DNGGVLERFEPVIPLTSRDAIKGPVPPPVIPEAVVPPGDHKMKDVDDEVPPVNHLTMKRTRLSDHAGGSGSVVAGEKLNTLFT</sequence>
<evidence type="ECO:0000313" key="2">
    <source>
        <dbReference type="EMBL" id="GFD59294.1"/>
    </source>
</evidence>
<name>A0A699XTH0_TANCI</name>
<accession>A0A699XTH0</accession>
<protein>
    <submittedName>
        <fullName evidence="2">Uncharacterized protein</fullName>
    </submittedName>
</protein>
<reference evidence="2" key="1">
    <citation type="journal article" date="2019" name="Sci. Rep.">
        <title>Draft genome of Tanacetum cinerariifolium, the natural source of mosquito coil.</title>
        <authorList>
            <person name="Yamashiro T."/>
            <person name="Shiraishi A."/>
            <person name="Satake H."/>
            <person name="Nakayama K."/>
        </authorList>
    </citation>
    <scope>NUCLEOTIDE SEQUENCE</scope>
</reference>
<evidence type="ECO:0000256" key="1">
    <source>
        <dbReference type="SAM" id="MobiDB-lite"/>
    </source>
</evidence>
<comment type="caution">
    <text evidence="2">The sequence shown here is derived from an EMBL/GenBank/DDBJ whole genome shotgun (WGS) entry which is preliminary data.</text>
</comment>
<dbReference type="AlphaFoldDB" id="A0A699XTH0"/>
<dbReference type="EMBL" id="BKCJ011863200">
    <property type="protein sequence ID" value="GFD59294.1"/>
    <property type="molecule type" value="Genomic_DNA"/>
</dbReference>
<gene>
    <name evidence="2" type="ORF">Tci_931263</name>
</gene>
<proteinExistence type="predicted"/>
<feature type="non-terminal residue" evidence="2">
    <location>
        <position position="83"/>
    </location>
</feature>